<reference evidence="1 2" key="1">
    <citation type="journal article" date="2018" name="Nat. Genet.">
        <title>The Rosa genome provides new insights in the design of modern roses.</title>
        <authorList>
            <person name="Bendahmane M."/>
        </authorList>
    </citation>
    <scope>NUCLEOTIDE SEQUENCE [LARGE SCALE GENOMIC DNA]</scope>
    <source>
        <strain evidence="2">cv. Old Blush</strain>
    </source>
</reference>
<sequence length="78" mass="8361">MGERLSSVASKIIGGNGILHRSVASSHRLCAGMDLPIGKHIVLDKPLPINNELVWDNGTSFPQPCIDHITDTNGKCRG</sequence>
<evidence type="ECO:0000313" key="2">
    <source>
        <dbReference type="Proteomes" id="UP000238479"/>
    </source>
</evidence>
<dbReference type="PANTHER" id="PTHR36401:SF1">
    <property type="entry name" value="NADH DEHYDROGENASE [UBIQUINONE] 1 BETA SUBCOMPLEX SUBUNIT 8, MITOCHONDRIAL"/>
    <property type="match status" value="1"/>
</dbReference>
<evidence type="ECO:0000313" key="1">
    <source>
        <dbReference type="EMBL" id="PRQ21869.1"/>
    </source>
</evidence>
<accession>A0A2P6PIV6</accession>
<name>A0A2P6PIV6_ROSCH</name>
<organism evidence="1 2">
    <name type="scientific">Rosa chinensis</name>
    <name type="common">China rose</name>
    <dbReference type="NCBI Taxonomy" id="74649"/>
    <lineage>
        <taxon>Eukaryota</taxon>
        <taxon>Viridiplantae</taxon>
        <taxon>Streptophyta</taxon>
        <taxon>Embryophyta</taxon>
        <taxon>Tracheophyta</taxon>
        <taxon>Spermatophyta</taxon>
        <taxon>Magnoliopsida</taxon>
        <taxon>eudicotyledons</taxon>
        <taxon>Gunneridae</taxon>
        <taxon>Pentapetalae</taxon>
        <taxon>rosids</taxon>
        <taxon>fabids</taxon>
        <taxon>Rosales</taxon>
        <taxon>Rosaceae</taxon>
        <taxon>Rosoideae</taxon>
        <taxon>Rosoideae incertae sedis</taxon>
        <taxon>Rosa</taxon>
    </lineage>
</organism>
<dbReference type="EMBL" id="PDCK01000044">
    <property type="protein sequence ID" value="PRQ21869.1"/>
    <property type="molecule type" value="Genomic_DNA"/>
</dbReference>
<dbReference type="PANTHER" id="PTHR36401">
    <property type="entry name" value="NADH DEHYDROGENASE [UBIQUINONE] 1 BETA SUBCOMPLEX SUBUNIT 8, MITOCHONDRIAL"/>
    <property type="match status" value="1"/>
</dbReference>
<proteinExistence type="predicted"/>
<comment type="caution">
    <text evidence="1">The sequence shown here is derived from an EMBL/GenBank/DDBJ whole genome shotgun (WGS) entry which is preliminary data.</text>
</comment>
<dbReference type="InterPro" id="IPR038863">
    <property type="entry name" value="Put_Complex_I_su8"/>
</dbReference>
<gene>
    <name evidence="1" type="ORF">RchiOBHm_Chr6g0244011</name>
</gene>
<keyword evidence="2" id="KW-1185">Reference proteome</keyword>
<dbReference type="AlphaFoldDB" id="A0A2P6PIV6"/>
<dbReference type="Gramene" id="PRQ21869">
    <property type="protein sequence ID" value="PRQ21869"/>
    <property type="gene ID" value="RchiOBHm_Chr6g0244011"/>
</dbReference>
<protein>
    <submittedName>
        <fullName evidence="1">Uncharacterized protein</fullName>
    </submittedName>
</protein>
<dbReference type="OMA" id="INNELVW"/>
<dbReference type="Proteomes" id="UP000238479">
    <property type="component" value="Chromosome 6"/>
</dbReference>
<dbReference type="STRING" id="74649.A0A2P6PIV6"/>